<dbReference type="PANTHER" id="PTHR24298">
    <property type="entry name" value="FLAVONOID 3'-MONOOXYGENASE-RELATED"/>
    <property type="match status" value="1"/>
</dbReference>
<dbReference type="HOGENOM" id="CLU_001570_29_0_1"/>
<dbReference type="eggNOG" id="KOG0156">
    <property type="taxonomic scope" value="Eukaryota"/>
</dbReference>
<evidence type="ECO:0000256" key="2">
    <source>
        <dbReference type="ARBA" id="ARBA00022692"/>
    </source>
</evidence>
<dbReference type="PRINTS" id="PR00385">
    <property type="entry name" value="P450"/>
</dbReference>
<keyword evidence="4" id="KW-1133">Transmembrane helix</keyword>
<evidence type="ECO:0000256" key="1">
    <source>
        <dbReference type="ARBA" id="ARBA00004167"/>
    </source>
</evidence>
<dbReference type="InterPro" id="IPR002401">
    <property type="entry name" value="Cyt_P450_E_grp-I"/>
</dbReference>
<dbReference type="InterPro" id="IPR036396">
    <property type="entry name" value="Cyt_P450_sf"/>
</dbReference>
<dbReference type="SUPFAM" id="SSF48264">
    <property type="entry name" value="Cytochrome P450"/>
    <property type="match status" value="1"/>
</dbReference>
<dbReference type="PROSITE" id="PS00086">
    <property type="entry name" value="CYTOCHROME_P450"/>
    <property type="match status" value="1"/>
</dbReference>
<dbReference type="OMA" id="HIRMMPF"/>
<keyword evidence="10" id="KW-1185">Reference proteome</keyword>
<feature type="chain" id="PRO_5003772764" evidence="8">
    <location>
        <begin position="20"/>
        <end position="211"/>
    </location>
</feature>
<evidence type="ECO:0000256" key="3">
    <source>
        <dbReference type="ARBA" id="ARBA00022723"/>
    </source>
</evidence>
<evidence type="ECO:0000313" key="10">
    <source>
        <dbReference type="Proteomes" id="UP000006038"/>
    </source>
</evidence>
<keyword evidence="7" id="KW-0560">Oxidoreductase</keyword>
<keyword evidence="6 7" id="KW-0408">Iron</keyword>
<dbReference type="PANTHER" id="PTHR24298:SF389">
    <property type="entry name" value="OS04G0128400 PROTEIN"/>
    <property type="match status" value="1"/>
</dbReference>
<dbReference type="GO" id="GO:0020037">
    <property type="term" value="F:heme binding"/>
    <property type="evidence" value="ECO:0007669"/>
    <property type="project" value="InterPro"/>
</dbReference>
<dbReference type="STRING" id="4533.J3LVD3"/>
<keyword evidence="8" id="KW-0732">Signal</keyword>
<feature type="binding site" description="axial binding residue" evidence="6">
    <location>
        <position position="153"/>
    </location>
    <ligand>
        <name>heme</name>
        <dbReference type="ChEBI" id="CHEBI:30413"/>
    </ligand>
    <ligandPart>
        <name>Fe</name>
        <dbReference type="ChEBI" id="CHEBI:18248"/>
    </ligandPart>
</feature>
<sequence length="211" mass="23252">MVSLLMEFLVAATESVVSCVEWTLAHLVIQPEVQNKLRREVVDDDGEHHRSGSTPYLRAVMLESLRLHPPVPLLMREVRTAVGVPEDLFLPATGGARVHFMLGHIGRDGKVWKEPDVFRPERFMAGGEAEGVGPMPGPKEVRMMPFGAGRRSCPGMGLGMVHVGLFVAALVRRFQWTAAAGGVDLTELDGLFKTKRTPLRVHATLRRRAST</sequence>
<keyword evidence="6 7" id="KW-0349">Heme</keyword>
<reference evidence="9" key="2">
    <citation type="submission" date="2013-04" db="UniProtKB">
        <authorList>
            <consortium name="EnsemblPlants"/>
        </authorList>
    </citation>
    <scope>IDENTIFICATION</scope>
</reference>
<dbReference type="GO" id="GO:0005506">
    <property type="term" value="F:iron ion binding"/>
    <property type="evidence" value="ECO:0007669"/>
    <property type="project" value="InterPro"/>
</dbReference>
<keyword evidence="2" id="KW-0812">Transmembrane</keyword>
<evidence type="ECO:0000256" key="4">
    <source>
        <dbReference type="ARBA" id="ARBA00022989"/>
    </source>
</evidence>
<evidence type="ECO:0000256" key="8">
    <source>
        <dbReference type="SAM" id="SignalP"/>
    </source>
</evidence>
<dbReference type="InterPro" id="IPR051103">
    <property type="entry name" value="Plant_metabolite_P450s"/>
</dbReference>
<dbReference type="Proteomes" id="UP000006038">
    <property type="component" value="Chromosome 4"/>
</dbReference>
<dbReference type="GO" id="GO:0016020">
    <property type="term" value="C:membrane"/>
    <property type="evidence" value="ECO:0007669"/>
    <property type="project" value="UniProtKB-SubCell"/>
</dbReference>
<dbReference type="PRINTS" id="PR00463">
    <property type="entry name" value="EP450I"/>
</dbReference>
<dbReference type="AlphaFoldDB" id="J3LVD3"/>
<name>J3LVD3_ORYBR</name>
<keyword evidence="3 6" id="KW-0479">Metal-binding</keyword>
<comment type="similarity">
    <text evidence="7">Belongs to the cytochrome P450 family.</text>
</comment>
<evidence type="ECO:0000313" key="9">
    <source>
        <dbReference type="EnsemblPlants" id="OB04G11080.1"/>
    </source>
</evidence>
<dbReference type="Pfam" id="PF00067">
    <property type="entry name" value="p450"/>
    <property type="match status" value="1"/>
</dbReference>
<dbReference type="EnsemblPlants" id="OB04G11080.1">
    <property type="protein sequence ID" value="OB04G11080.1"/>
    <property type="gene ID" value="OB04G11080"/>
</dbReference>
<feature type="signal peptide" evidence="8">
    <location>
        <begin position="1"/>
        <end position="19"/>
    </location>
</feature>
<evidence type="ECO:0000256" key="6">
    <source>
        <dbReference type="PIRSR" id="PIRSR602401-1"/>
    </source>
</evidence>
<reference evidence="9" key="1">
    <citation type="journal article" date="2013" name="Nat. Commun.">
        <title>Whole-genome sequencing of Oryza brachyantha reveals mechanisms underlying Oryza genome evolution.</title>
        <authorList>
            <person name="Chen J."/>
            <person name="Huang Q."/>
            <person name="Gao D."/>
            <person name="Wang J."/>
            <person name="Lang Y."/>
            <person name="Liu T."/>
            <person name="Li B."/>
            <person name="Bai Z."/>
            <person name="Luis Goicoechea J."/>
            <person name="Liang C."/>
            <person name="Chen C."/>
            <person name="Zhang W."/>
            <person name="Sun S."/>
            <person name="Liao Y."/>
            <person name="Zhang X."/>
            <person name="Yang L."/>
            <person name="Song C."/>
            <person name="Wang M."/>
            <person name="Shi J."/>
            <person name="Liu G."/>
            <person name="Liu J."/>
            <person name="Zhou H."/>
            <person name="Zhou W."/>
            <person name="Yu Q."/>
            <person name="An N."/>
            <person name="Chen Y."/>
            <person name="Cai Q."/>
            <person name="Wang B."/>
            <person name="Liu B."/>
            <person name="Min J."/>
            <person name="Huang Y."/>
            <person name="Wu H."/>
            <person name="Li Z."/>
            <person name="Zhang Y."/>
            <person name="Yin Y."/>
            <person name="Song W."/>
            <person name="Jiang J."/>
            <person name="Jackson S.A."/>
            <person name="Wing R.A."/>
            <person name="Wang J."/>
            <person name="Chen M."/>
        </authorList>
    </citation>
    <scope>NUCLEOTIDE SEQUENCE [LARGE SCALE GENOMIC DNA]</scope>
    <source>
        <strain evidence="9">cv. IRGC 101232</strain>
    </source>
</reference>
<comment type="subcellular location">
    <subcellularLocation>
        <location evidence="1">Membrane</location>
        <topology evidence="1">Single-pass membrane protein</topology>
    </subcellularLocation>
</comment>
<proteinExistence type="inferred from homology"/>
<organism evidence="9">
    <name type="scientific">Oryza brachyantha</name>
    <name type="common">malo sina</name>
    <dbReference type="NCBI Taxonomy" id="4533"/>
    <lineage>
        <taxon>Eukaryota</taxon>
        <taxon>Viridiplantae</taxon>
        <taxon>Streptophyta</taxon>
        <taxon>Embryophyta</taxon>
        <taxon>Tracheophyta</taxon>
        <taxon>Spermatophyta</taxon>
        <taxon>Magnoliopsida</taxon>
        <taxon>Liliopsida</taxon>
        <taxon>Poales</taxon>
        <taxon>Poaceae</taxon>
        <taxon>BOP clade</taxon>
        <taxon>Oryzoideae</taxon>
        <taxon>Oryzeae</taxon>
        <taxon>Oryzinae</taxon>
        <taxon>Oryza</taxon>
    </lineage>
</organism>
<dbReference type="Gene3D" id="1.10.630.10">
    <property type="entry name" value="Cytochrome P450"/>
    <property type="match status" value="1"/>
</dbReference>
<protein>
    <submittedName>
        <fullName evidence="9">Uncharacterized protein</fullName>
    </submittedName>
</protein>
<accession>J3LVD3</accession>
<evidence type="ECO:0000256" key="5">
    <source>
        <dbReference type="ARBA" id="ARBA00023136"/>
    </source>
</evidence>
<keyword evidence="5" id="KW-0472">Membrane</keyword>
<evidence type="ECO:0000256" key="7">
    <source>
        <dbReference type="RuleBase" id="RU000461"/>
    </source>
</evidence>
<keyword evidence="7" id="KW-0503">Monooxygenase</keyword>
<dbReference type="InterPro" id="IPR001128">
    <property type="entry name" value="Cyt_P450"/>
</dbReference>
<comment type="cofactor">
    <cofactor evidence="6">
        <name>heme</name>
        <dbReference type="ChEBI" id="CHEBI:30413"/>
    </cofactor>
</comment>
<dbReference type="GO" id="GO:0016709">
    <property type="term" value="F:oxidoreductase activity, acting on paired donors, with incorporation or reduction of molecular oxygen, NAD(P)H as one donor, and incorporation of one atom of oxygen"/>
    <property type="evidence" value="ECO:0007669"/>
    <property type="project" value="TreeGrafter"/>
</dbReference>
<dbReference type="Gramene" id="OB04G11080.1">
    <property type="protein sequence ID" value="OB04G11080.1"/>
    <property type="gene ID" value="OB04G11080"/>
</dbReference>
<dbReference type="InterPro" id="IPR017972">
    <property type="entry name" value="Cyt_P450_CS"/>
</dbReference>